<organism evidence="4 5">
    <name type="scientific">Bogoriella caseilytica</name>
    <dbReference type="NCBI Taxonomy" id="56055"/>
    <lineage>
        <taxon>Bacteria</taxon>
        <taxon>Bacillati</taxon>
        <taxon>Actinomycetota</taxon>
        <taxon>Actinomycetes</taxon>
        <taxon>Micrococcales</taxon>
        <taxon>Bogoriellaceae</taxon>
        <taxon>Bogoriella</taxon>
    </lineage>
</organism>
<evidence type="ECO:0000313" key="4">
    <source>
        <dbReference type="EMBL" id="ROR73350.1"/>
    </source>
</evidence>
<feature type="compositionally biased region" description="Pro residues" evidence="1">
    <location>
        <begin position="166"/>
        <end position="178"/>
    </location>
</feature>
<accession>A0A3N2BDM0</accession>
<feature type="chain" id="PRO_5018325250" evidence="3">
    <location>
        <begin position="31"/>
        <end position="256"/>
    </location>
</feature>
<sequence>MGAGTVKGLACALGLLFAVFASGVAGSPAAATAQAPLEYSTDGRSWSATPPDLFGDDLLIPGSEVTSRFWVRHHGHGTARLALHLNEVGGAARAAPIHQWLRFRFNGHEVVPGAAAHDTIAHPGEATAVQLDIALASAAPPDTRHEQVQILSAISFSAVPDGAEPTPVPPDGAEPTPTPTLGTDPEPAPGPETLPAAGVAAPPQDTTPRPVPPARHGALSTTGVSVTVLAVCAIALLAAGASLRCRLTSQAHQTPR</sequence>
<keyword evidence="2" id="KW-0812">Transmembrane</keyword>
<evidence type="ECO:0000256" key="3">
    <source>
        <dbReference type="SAM" id="SignalP"/>
    </source>
</evidence>
<feature type="transmembrane region" description="Helical" evidence="2">
    <location>
        <begin position="218"/>
        <end position="239"/>
    </location>
</feature>
<dbReference type="RefSeq" id="WP_123303782.1">
    <property type="nucleotide sequence ID" value="NZ_RKHK01000001.1"/>
</dbReference>
<evidence type="ECO:0000256" key="2">
    <source>
        <dbReference type="SAM" id="Phobius"/>
    </source>
</evidence>
<evidence type="ECO:0000256" key="1">
    <source>
        <dbReference type="SAM" id="MobiDB-lite"/>
    </source>
</evidence>
<dbReference type="AlphaFoldDB" id="A0A3N2BDM0"/>
<feature type="signal peptide" evidence="3">
    <location>
        <begin position="1"/>
        <end position="30"/>
    </location>
</feature>
<keyword evidence="2" id="KW-1133">Transmembrane helix</keyword>
<gene>
    <name evidence="4" type="ORF">EDD31_1727</name>
</gene>
<reference evidence="4 5" key="1">
    <citation type="submission" date="2018-11" db="EMBL/GenBank/DDBJ databases">
        <title>Sequencing the genomes of 1000 actinobacteria strains.</title>
        <authorList>
            <person name="Klenk H.-P."/>
        </authorList>
    </citation>
    <scope>NUCLEOTIDE SEQUENCE [LARGE SCALE GENOMIC DNA]</scope>
    <source>
        <strain evidence="4 5">DSM 11294</strain>
    </source>
</reference>
<evidence type="ECO:0000313" key="5">
    <source>
        <dbReference type="Proteomes" id="UP000280668"/>
    </source>
</evidence>
<dbReference type="EMBL" id="RKHK01000001">
    <property type="protein sequence ID" value="ROR73350.1"/>
    <property type="molecule type" value="Genomic_DNA"/>
</dbReference>
<dbReference type="OrthoDB" id="4949924at2"/>
<keyword evidence="5" id="KW-1185">Reference proteome</keyword>
<name>A0A3N2BDM0_9MICO</name>
<dbReference type="Proteomes" id="UP000280668">
    <property type="component" value="Unassembled WGS sequence"/>
</dbReference>
<comment type="caution">
    <text evidence="4">The sequence shown here is derived from an EMBL/GenBank/DDBJ whole genome shotgun (WGS) entry which is preliminary data.</text>
</comment>
<keyword evidence="2" id="KW-0472">Membrane</keyword>
<protein>
    <submittedName>
        <fullName evidence="4">Uncharacterized protein</fullName>
    </submittedName>
</protein>
<keyword evidence="3" id="KW-0732">Signal</keyword>
<feature type="region of interest" description="Disordered" evidence="1">
    <location>
        <begin position="159"/>
        <end position="216"/>
    </location>
</feature>
<proteinExistence type="predicted"/>